<evidence type="ECO:0000256" key="1">
    <source>
        <dbReference type="ARBA" id="ARBA00004651"/>
    </source>
</evidence>
<gene>
    <name evidence="7" type="ORF">CQA43_03905</name>
</gene>
<keyword evidence="5" id="KW-0472">Membrane</keyword>
<dbReference type="CDD" id="cd16015">
    <property type="entry name" value="LTA_synthase"/>
    <property type="match status" value="1"/>
</dbReference>
<dbReference type="PANTHER" id="PTHR47371:SF3">
    <property type="entry name" value="PHOSPHOGLYCEROL TRANSFERASE I"/>
    <property type="match status" value="1"/>
</dbReference>
<dbReference type="InterPro" id="IPR050448">
    <property type="entry name" value="OpgB/LTA_synthase_biosynth"/>
</dbReference>
<keyword evidence="3" id="KW-0812">Transmembrane</keyword>
<dbReference type="RefSeq" id="WP_115551312.1">
    <property type="nucleotide sequence ID" value="NZ_CAPHNE010000098.1"/>
</dbReference>
<dbReference type="Proteomes" id="UP000256650">
    <property type="component" value="Unassembled WGS sequence"/>
</dbReference>
<comment type="caution">
    <text evidence="7">The sequence shown here is derived from an EMBL/GenBank/DDBJ whole genome shotgun (WGS) entry which is preliminary data.</text>
</comment>
<protein>
    <submittedName>
        <fullName evidence="7">Sulfatase</fullName>
    </submittedName>
</protein>
<evidence type="ECO:0000256" key="4">
    <source>
        <dbReference type="ARBA" id="ARBA00022989"/>
    </source>
</evidence>
<evidence type="ECO:0000256" key="3">
    <source>
        <dbReference type="ARBA" id="ARBA00022692"/>
    </source>
</evidence>
<dbReference type="InterPro" id="IPR000917">
    <property type="entry name" value="Sulfatase_N"/>
</dbReference>
<feature type="domain" description="Sulfatase N-terminal" evidence="6">
    <location>
        <begin position="106"/>
        <end position="391"/>
    </location>
</feature>
<proteinExistence type="predicted"/>
<organism evidence="7 8">
    <name type="scientific">Helicobacter ganmani</name>
    <dbReference type="NCBI Taxonomy" id="60246"/>
    <lineage>
        <taxon>Bacteria</taxon>
        <taxon>Pseudomonadati</taxon>
        <taxon>Campylobacterota</taxon>
        <taxon>Epsilonproteobacteria</taxon>
        <taxon>Campylobacterales</taxon>
        <taxon>Helicobacteraceae</taxon>
        <taxon>Helicobacter</taxon>
    </lineage>
</organism>
<dbReference type="SUPFAM" id="SSF53649">
    <property type="entry name" value="Alkaline phosphatase-like"/>
    <property type="match status" value="1"/>
</dbReference>
<dbReference type="EMBL" id="NXLS01000003">
    <property type="protein sequence ID" value="RDU63283.1"/>
    <property type="molecule type" value="Genomic_DNA"/>
</dbReference>
<name>A0A3D8IDI0_9HELI</name>
<keyword evidence="2" id="KW-1003">Cell membrane</keyword>
<comment type="subcellular location">
    <subcellularLocation>
        <location evidence="1">Cell membrane</location>
        <topology evidence="1">Multi-pass membrane protein</topology>
    </subcellularLocation>
</comment>
<evidence type="ECO:0000256" key="2">
    <source>
        <dbReference type="ARBA" id="ARBA00022475"/>
    </source>
</evidence>
<dbReference type="Gene3D" id="3.40.720.10">
    <property type="entry name" value="Alkaline Phosphatase, subunit A"/>
    <property type="match status" value="1"/>
</dbReference>
<dbReference type="Pfam" id="PF00884">
    <property type="entry name" value="Sulfatase"/>
    <property type="match status" value="1"/>
</dbReference>
<evidence type="ECO:0000256" key="5">
    <source>
        <dbReference type="ARBA" id="ARBA00023136"/>
    </source>
</evidence>
<sequence length="483" mass="55601">MPTFNVKLPMILSLLLIFLALYVLALRGHFSYVAMRAGNYRFSKIESFNSLALNPLMSFSFALRDYQKDTLDLKPANMERLEELSKIFPLFSTTPKNDFALKNPPHIMVNLMESFGTQMLSLQEGNLNLLGELAQHFEEDFVWTRFLPCQNGTASSFFCLFFQSPIVLSKSKYKEHYLPFIPIEVYKQQGYRVIFLTAGNSTWSDLGFFMKAQGADEIIDEVALLQDYPNSSKIHFHSHYGVGDEFMYQKALELLSSAKEPLLILTLSVSNHPPYPEVPILFSKEQIPLEIFDKIPKNTSAILNTYVYANNEFARFLSKVKQSELKDKLIIAATGDHRVRGVAMDFNTEKALAYGVPFYLYVPKAYQGEIVYDKTRIGSHKDIFPTLYALTLSETRFLHLGGRNLLETQENDKFAFGFNAEVWIDNEGIYPRSSNLGYKYKDNQSLLSTEESFALDEEHLEFHKIYQEFLELQLRYKLLNLAQ</sequence>
<dbReference type="PANTHER" id="PTHR47371">
    <property type="entry name" value="LIPOTEICHOIC ACID SYNTHASE"/>
    <property type="match status" value="1"/>
</dbReference>
<dbReference type="AlphaFoldDB" id="A0A3D8IDI0"/>
<keyword evidence="4" id="KW-1133">Transmembrane helix</keyword>
<dbReference type="OrthoDB" id="9760224at2"/>
<keyword evidence="8" id="KW-1185">Reference proteome</keyword>
<dbReference type="GO" id="GO:0005886">
    <property type="term" value="C:plasma membrane"/>
    <property type="evidence" value="ECO:0007669"/>
    <property type="project" value="UniProtKB-SubCell"/>
</dbReference>
<reference evidence="7 8" key="1">
    <citation type="submission" date="2018-04" db="EMBL/GenBank/DDBJ databases">
        <title>Novel Campyloabacter and Helicobacter Species and Strains.</title>
        <authorList>
            <person name="Mannion A.J."/>
            <person name="Shen Z."/>
            <person name="Fox J.G."/>
        </authorList>
    </citation>
    <scope>NUCLEOTIDE SEQUENCE [LARGE SCALE GENOMIC DNA]</scope>
    <source>
        <strain evidence="7 8">MIT 99-5101</strain>
    </source>
</reference>
<accession>A0A3D8IDI0</accession>
<evidence type="ECO:0000259" key="6">
    <source>
        <dbReference type="Pfam" id="PF00884"/>
    </source>
</evidence>
<dbReference type="GeneID" id="82535427"/>
<evidence type="ECO:0000313" key="8">
    <source>
        <dbReference type="Proteomes" id="UP000256650"/>
    </source>
</evidence>
<evidence type="ECO:0000313" key="7">
    <source>
        <dbReference type="EMBL" id="RDU63283.1"/>
    </source>
</evidence>
<dbReference type="InterPro" id="IPR017850">
    <property type="entry name" value="Alkaline_phosphatase_core_sf"/>
</dbReference>